<sequence length="237" mass="26686">NLVRTNTLGPEGLSGHLFYAGNGEYEDFNGFHVDGAIVLMEFNPWKNWKNAAALGARAVIFIEPESSTLWESRFKWSWAPVHMPRFWLSRQAALALKERLDGGQLSARLHAQMVFESHTTWNLWGTVPGQDPELADDIIAIQAYYDGISVVPADNPAAESTGSIAALLEFARYLREHPPGRTVVLIASGSNFQGQRGLFEWFDVHARSVDPFRERMPKRFVADSLDVERLIRESTSR</sequence>
<dbReference type="SUPFAM" id="SSF52025">
    <property type="entry name" value="PA domain"/>
    <property type="match status" value="1"/>
</dbReference>
<feature type="non-terminal residue" evidence="1">
    <location>
        <position position="237"/>
    </location>
</feature>
<dbReference type="Gene3D" id="3.50.30.30">
    <property type="match status" value="1"/>
</dbReference>
<gene>
    <name evidence="1" type="ORF">METZ01_LOCUS491771</name>
</gene>
<dbReference type="SUPFAM" id="SSF53187">
    <property type="entry name" value="Zn-dependent exopeptidases"/>
    <property type="match status" value="1"/>
</dbReference>
<reference evidence="1" key="1">
    <citation type="submission" date="2018-05" db="EMBL/GenBank/DDBJ databases">
        <authorList>
            <person name="Lanie J.A."/>
            <person name="Ng W.-L."/>
            <person name="Kazmierczak K.M."/>
            <person name="Andrzejewski T.M."/>
            <person name="Davidsen T.M."/>
            <person name="Wayne K.J."/>
            <person name="Tettelin H."/>
            <person name="Glass J.I."/>
            <person name="Rusch D."/>
            <person name="Podicherti R."/>
            <person name="Tsui H.-C.T."/>
            <person name="Winkler M.E."/>
        </authorList>
    </citation>
    <scope>NUCLEOTIDE SEQUENCE</scope>
</reference>
<proteinExistence type="predicted"/>
<feature type="non-terminal residue" evidence="1">
    <location>
        <position position="1"/>
    </location>
</feature>
<dbReference type="Gene3D" id="3.40.630.10">
    <property type="entry name" value="Zn peptidases"/>
    <property type="match status" value="1"/>
</dbReference>
<dbReference type="InterPro" id="IPR046450">
    <property type="entry name" value="PA_dom_sf"/>
</dbReference>
<organism evidence="1">
    <name type="scientific">marine metagenome</name>
    <dbReference type="NCBI Taxonomy" id="408172"/>
    <lineage>
        <taxon>unclassified sequences</taxon>
        <taxon>metagenomes</taxon>
        <taxon>ecological metagenomes</taxon>
    </lineage>
</organism>
<dbReference type="EMBL" id="UINC01213924">
    <property type="protein sequence ID" value="SVE38917.1"/>
    <property type="molecule type" value="Genomic_DNA"/>
</dbReference>
<evidence type="ECO:0000313" key="1">
    <source>
        <dbReference type="EMBL" id="SVE38917.1"/>
    </source>
</evidence>
<protein>
    <recommendedName>
        <fullName evidence="2">Peptidase M28 domain-containing protein</fullName>
    </recommendedName>
</protein>
<name>A0A383D2Z0_9ZZZZ</name>
<evidence type="ECO:0008006" key="2">
    <source>
        <dbReference type="Google" id="ProtNLM"/>
    </source>
</evidence>
<dbReference type="AlphaFoldDB" id="A0A383D2Z0"/>
<accession>A0A383D2Z0</accession>